<dbReference type="Proteomes" id="UP000016933">
    <property type="component" value="Unassembled WGS sequence"/>
</dbReference>
<sequence>MPDALSAPLLEQAAAAATTTRLVSDQAAPQRPQLTADVSPGDGMRMPRFVTGVGDRPTSHLRTSHRKRVASRKSPRGVPSSPQTRVVDASSTAVARGTVWLMSITAAGGKAGQACMQIIGMVGHVRPDHRARRYLPPHHLDYESSSSLSLSLSTSPADSSSSLLHAHEHGYTRNNGKYLCRGVPHLKRLHAGSSTVHRDDTPERTVRNTNITINTPRFRSAALDDHHTLGTLRLVWCQLKTHHYAITRRDLIPPLASIFIPETLFVRDC</sequence>
<evidence type="ECO:0000256" key="1">
    <source>
        <dbReference type="SAM" id="MobiDB-lite"/>
    </source>
</evidence>
<protein>
    <submittedName>
        <fullName evidence="2">Uncharacterized protein</fullName>
    </submittedName>
</protein>
<feature type="compositionally biased region" description="Polar residues" evidence="1">
    <location>
        <begin position="80"/>
        <end position="89"/>
    </location>
</feature>
<feature type="compositionally biased region" description="Basic residues" evidence="1">
    <location>
        <begin position="62"/>
        <end position="75"/>
    </location>
</feature>
<evidence type="ECO:0000313" key="3">
    <source>
        <dbReference type="Proteomes" id="UP000016933"/>
    </source>
</evidence>
<keyword evidence="3" id="KW-1185">Reference proteome</keyword>
<dbReference type="HOGENOM" id="CLU_1034478_0_0_1"/>
<gene>
    <name evidence="2" type="ORF">DOTSEDRAFT_81336</name>
</gene>
<reference evidence="3" key="1">
    <citation type="journal article" date="2012" name="PLoS Genet.">
        <title>The genomes of the fungal plant pathogens Cladosporium fulvum and Dothistroma septosporum reveal adaptation to different hosts and lifestyles but also signatures of common ancestry.</title>
        <authorList>
            <person name="de Wit P.J.G.M."/>
            <person name="van der Burgt A."/>
            <person name="Oekmen B."/>
            <person name="Stergiopoulos I."/>
            <person name="Abd-Elsalam K.A."/>
            <person name="Aerts A.L."/>
            <person name="Bahkali A.H."/>
            <person name="Beenen H.G."/>
            <person name="Chettri P."/>
            <person name="Cox M.P."/>
            <person name="Datema E."/>
            <person name="de Vries R.P."/>
            <person name="Dhillon B."/>
            <person name="Ganley A.R."/>
            <person name="Griffiths S.A."/>
            <person name="Guo Y."/>
            <person name="Hamelin R.C."/>
            <person name="Henrissat B."/>
            <person name="Kabir M.S."/>
            <person name="Jashni M.K."/>
            <person name="Kema G."/>
            <person name="Klaubauf S."/>
            <person name="Lapidus A."/>
            <person name="Levasseur A."/>
            <person name="Lindquist E."/>
            <person name="Mehrabi R."/>
            <person name="Ohm R.A."/>
            <person name="Owen T.J."/>
            <person name="Salamov A."/>
            <person name="Schwelm A."/>
            <person name="Schijlen E."/>
            <person name="Sun H."/>
            <person name="van den Burg H.A."/>
            <person name="van Ham R.C.H.J."/>
            <person name="Zhang S."/>
            <person name="Goodwin S.B."/>
            <person name="Grigoriev I.V."/>
            <person name="Collemare J."/>
            <person name="Bradshaw R.E."/>
        </authorList>
    </citation>
    <scope>NUCLEOTIDE SEQUENCE [LARGE SCALE GENOMIC DNA]</scope>
    <source>
        <strain evidence="3">NZE10 / CBS 128990</strain>
    </source>
</reference>
<reference evidence="2 3" key="2">
    <citation type="journal article" date="2012" name="PLoS Pathog.">
        <title>Diverse lifestyles and strategies of plant pathogenesis encoded in the genomes of eighteen Dothideomycetes fungi.</title>
        <authorList>
            <person name="Ohm R.A."/>
            <person name="Feau N."/>
            <person name="Henrissat B."/>
            <person name="Schoch C.L."/>
            <person name="Horwitz B.A."/>
            <person name="Barry K.W."/>
            <person name="Condon B.J."/>
            <person name="Copeland A.C."/>
            <person name="Dhillon B."/>
            <person name="Glaser F."/>
            <person name="Hesse C.N."/>
            <person name="Kosti I."/>
            <person name="LaButti K."/>
            <person name="Lindquist E.A."/>
            <person name="Lucas S."/>
            <person name="Salamov A.A."/>
            <person name="Bradshaw R.E."/>
            <person name="Ciuffetti L."/>
            <person name="Hamelin R.C."/>
            <person name="Kema G.H.J."/>
            <person name="Lawrence C."/>
            <person name="Scott J.A."/>
            <person name="Spatafora J.W."/>
            <person name="Turgeon B.G."/>
            <person name="de Wit P.J.G.M."/>
            <person name="Zhong S."/>
            <person name="Goodwin S.B."/>
            <person name="Grigoriev I.V."/>
        </authorList>
    </citation>
    <scope>NUCLEOTIDE SEQUENCE [LARGE SCALE GENOMIC DNA]</scope>
    <source>
        <strain evidence="3">NZE10 / CBS 128990</strain>
    </source>
</reference>
<evidence type="ECO:0000313" key="2">
    <source>
        <dbReference type="EMBL" id="EME42463.1"/>
    </source>
</evidence>
<feature type="region of interest" description="Disordered" evidence="1">
    <location>
        <begin position="21"/>
        <end position="89"/>
    </location>
</feature>
<name>N1PIM6_DOTSN</name>
<accession>N1PIM6</accession>
<dbReference type="AlphaFoldDB" id="N1PIM6"/>
<organism evidence="2 3">
    <name type="scientific">Dothistroma septosporum (strain NZE10 / CBS 128990)</name>
    <name type="common">Red band needle blight fungus</name>
    <name type="synonym">Mycosphaerella pini</name>
    <dbReference type="NCBI Taxonomy" id="675120"/>
    <lineage>
        <taxon>Eukaryota</taxon>
        <taxon>Fungi</taxon>
        <taxon>Dikarya</taxon>
        <taxon>Ascomycota</taxon>
        <taxon>Pezizomycotina</taxon>
        <taxon>Dothideomycetes</taxon>
        <taxon>Dothideomycetidae</taxon>
        <taxon>Mycosphaerellales</taxon>
        <taxon>Mycosphaerellaceae</taxon>
        <taxon>Dothistroma</taxon>
    </lineage>
</organism>
<dbReference type="EMBL" id="KB446541">
    <property type="protein sequence ID" value="EME42463.1"/>
    <property type="molecule type" value="Genomic_DNA"/>
</dbReference>
<proteinExistence type="predicted"/>